<sequence>MQGFGHIHYTLYYREYYDEEGYVRPWSIDQCDVLFFLWFLEYGSLKKTDTSSNLLIDRMHTREVSKFNTHTILGTVYEGYSSYGRHAKWDALHGFDSDVQKFDILKSMTHLE</sequence>
<reference evidence="2" key="1">
    <citation type="submission" date="2016-06" db="EMBL/GenBank/DDBJ databases">
        <title>Parallel loss of symbiosis genes in relatives of nitrogen-fixing non-legume Parasponia.</title>
        <authorList>
            <person name="Van Velzen R."/>
            <person name="Holmer R."/>
            <person name="Bu F."/>
            <person name="Rutten L."/>
            <person name="Van Zeijl A."/>
            <person name="Liu W."/>
            <person name="Santuari L."/>
            <person name="Cao Q."/>
            <person name="Sharma T."/>
            <person name="Shen D."/>
            <person name="Roswanjaya Y."/>
            <person name="Wardhani T."/>
            <person name="Kalhor M.S."/>
            <person name="Jansen J."/>
            <person name="Van den Hoogen J."/>
            <person name="Gungor B."/>
            <person name="Hartog M."/>
            <person name="Hontelez J."/>
            <person name="Verver J."/>
            <person name="Yang W.-C."/>
            <person name="Schijlen E."/>
            <person name="Repin R."/>
            <person name="Schilthuizen M."/>
            <person name="Schranz E."/>
            <person name="Heidstra R."/>
            <person name="Miyata K."/>
            <person name="Fedorova E."/>
            <person name="Kohlen W."/>
            <person name="Bisseling T."/>
            <person name="Smit S."/>
            <person name="Geurts R."/>
        </authorList>
    </citation>
    <scope>NUCLEOTIDE SEQUENCE [LARGE SCALE GENOMIC DNA]</scope>
    <source>
        <strain evidence="2">cv. WU1-14</strain>
    </source>
</reference>
<evidence type="ECO:0000313" key="1">
    <source>
        <dbReference type="EMBL" id="PON66121.1"/>
    </source>
</evidence>
<keyword evidence="2" id="KW-1185">Reference proteome</keyword>
<dbReference type="Proteomes" id="UP000237105">
    <property type="component" value="Unassembled WGS sequence"/>
</dbReference>
<accession>A0A2P5CYK8</accession>
<organism evidence="1 2">
    <name type="scientific">Parasponia andersonii</name>
    <name type="common">Sponia andersonii</name>
    <dbReference type="NCBI Taxonomy" id="3476"/>
    <lineage>
        <taxon>Eukaryota</taxon>
        <taxon>Viridiplantae</taxon>
        <taxon>Streptophyta</taxon>
        <taxon>Embryophyta</taxon>
        <taxon>Tracheophyta</taxon>
        <taxon>Spermatophyta</taxon>
        <taxon>Magnoliopsida</taxon>
        <taxon>eudicotyledons</taxon>
        <taxon>Gunneridae</taxon>
        <taxon>Pentapetalae</taxon>
        <taxon>rosids</taxon>
        <taxon>fabids</taxon>
        <taxon>Rosales</taxon>
        <taxon>Cannabaceae</taxon>
        <taxon>Parasponia</taxon>
    </lineage>
</organism>
<protein>
    <submittedName>
        <fullName evidence="1">Uncharacterized protein</fullName>
    </submittedName>
</protein>
<dbReference type="AlphaFoldDB" id="A0A2P5CYK8"/>
<gene>
    <name evidence="1" type="ORF">PanWU01x14_111720</name>
</gene>
<comment type="caution">
    <text evidence="1">The sequence shown here is derived from an EMBL/GenBank/DDBJ whole genome shotgun (WGS) entry which is preliminary data.</text>
</comment>
<evidence type="ECO:0000313" key="2">
    <source>
        <dbReference type="Proteomes" id="UP000237105"/>
    </source>
</evidence>
<dbReference type="EMBL" id="JXTB01000082">
    <property type="protein sequence ID" value="PON66121.1"/>
    <property type="molecule type" value="Genomic_DNA"/>
</dbReference>
<proteinExistence type="predicted"/>
<name>A0A2P5CYK8_PARAD</name>